<dbReference type="AlphaFoldDB" id="A0A411WVN4"/>
<protein>
    <submittedName>
        <fullName evidence="6">SDR family NAD(P)-dependent oxidoreductase</fullName>
    </submittedName>
    <submittedName>
        <fullName evidence="5">Short-chain dehydrogenase/reductase</fullName>
    </submittedName>
</protein>
<dbReference type="NCBIfam" id="NF004824">
    <property type="entry name" value="PRK06180.1"/>
    <property type="match status" value="1"/>
</dbReference>
<dbReference type="EMBL" id="CP036401">
    <property type="protein sequence ID" value="QBI00825.1"/>
    <property type="molecule type" value="Genomic_DNA"/>
</dbReference>
<dbReference type="RefSeq" id="WP_131144953.1">
    <property type="nucleotide sequence ID" value="NZ_BMWV01000002.1"/>
</dbReference>
<reference evidence="6 7" key="2">
    <citation type="submission" date="2019-02" db="EMBL/GenBank/DDBJ databases">
        <title>Draft Genome Sequences of Six Type Strains of the Genus Massilia.</title>
        <authorList>
            <person name="Miess H."/>
            <person name="Frediansyhah A."/>
            <person name="Gross H."/>
        </authorList>
    </citation>
    <scope>NUCLEOTIDE SEQUENCE [LARGE SCALE GENOMIC DNA]</scope>
    <source>
        <strain evidence="6 7">DSM 17472</strain>
    </source>
</reference>
<dbReference type="InterPro" id="IPR002347">
    <property type="entry name" value="SDR_fam"/>
</dbReference>
<reference evidence="5" key="3">
    <citation type="submission" date="2022-12" db="EMBL/GenBank/DDBJ databases">
        <authorList>
            <person name="Sun Q."/>
            <person name="Kim S."/>
        </authorList>
    </citation>
    <scope>NUCLEOTIDE SEQUENCE</scope>
    <source>
        <strain evidence="5">KCTC 12343</strain>
    </source>
</reference>
<accession>A0A411WVN4</accession>
<dbReference type="PANTHER" id="PTHR43976:SF16">
    <property type="entry name" value="SHORT-CHAIN DEHYDROGENASE_REDUCTASE FAMILY PROTEIN"/>
    <property type="match status" value="1"/>
</dbReference>
<gene>
    <name evidence="6" type="ORF">EYF70_08180</name>
    <name evidence="5" type="ORF">GCM10007387_10160</name>
</gene>
<dbReference type="CDD" id="cd05374">
    <property type="entry name" value="17beta-HSD-like_SDR_c"/>
    <property type="match status" value="1"/>
</dbReference>
<dbReference type="Gene3D" id="3.40.50.720">
    <property type="entry name" value="NAD(P)-binding Rossmann-like Domain"/>
    <property type="match status" value="1"/>
</dbReference>
<dbReference type="InterPro" id="IPR051911">
    <property type="entry name" value="SDR_oxidoreductase"/>
</dbReference>
<evidence type="ECO:0000259" key="4">
    <source>
        <dbReference type="SMART" id="SM00822"/>
    </source>
</evidence>
<dbReference type="InterPro" id="IPR036291">
    <property type="entry name" value="NAD(P)-bd_dom_sf"/>
</dbReference>
<evidence type="ECO:0000313" key="7">
    <source>
        <dbReference type="Proteomes" id="UP000292307"/>
    </source>
</evidence>
<evidence type="ECO:0000313" key="8">
    <source>
        <dbReference type="Proteomes" id="UP000628442"/>
    </source>
</evidence>
<proteinExistence type="inferred from homology"/>
<dbReference type="PRINTS" id="PR00081">
    <property type="entry name" value="GDHRDH"/>
</dbReference>
<dbReference type="PANTHER" id="PTHR43976">
    <property type="entry name" value="SHORT CHAIN DEHYDROGENASE"/>
    <property type="match status" value="1"/>
</dbReference>
<dbReference type="SMART" id="SM00822">
    <property type="entry name" value="PKS_KR"/>
    <property type="match status" value="1"/>
</dbReference>
<dbReference type="EMBL" id="BMWV01000002">
    <property type="protein sequence ID" value="GGY30459.1"/>
    <property type="molecule type" value="Genomic_DNA"/>
</dbReference>
<dbReference type="PROSITE" id="PS00061">
    <property type="entry name" value="ADH_SHORT"/>
    <property type="match status" value="1"/>
</dbReference>
<evidence type="ECO:0000256" key="2">
    <source>
        <dbReference type="ARBA" id="ARBA00023002"/>
    </source>
</evidence>
<evidence type="ECO:0000256" key="1">
    <source>
        <dbReference type="ARBA" id="ARBA00006484"/>
    </source>
</evidence>
<dbReference type="InterPro" id="IPR020904">
    <property type="entry name" value="Sc_DH/Rdtase_CS"/>
</dbReference>
<dbReference type="OrthoDB" id="9789083at2"/>
<dbReference type="Proteomes" id="UP000292307">
    <property type="component" value="Chromosome"/>
</dbReference>
<evidence type="ECO:0000313" key="5">
    <source>
        <dbReference type="EMBL" id="GGY30459.1"/>
    </source>
</evidence>
<dbReference type="PRINTS" id="PR00080">
    <property type="entry name" value="SDRFAMILY"/>
</dbReference>
<dbReference type="SUPFAM" id="SSF51735">
    <property type="entry name" value="NAD(P)-binding Rossmann-fold domains"/>
    <property type="match status" value="1"/>
</dbReference>
<name>A0A411WVN4_9BURK</name>
<reference evidence="5" key="1">
    <citation type="journal article" date="2014" name="Int. J. Syst. Evol. Microbiol.">
        <title>Complete genome sequence of Corynebacterium casei LMG S-19264T (=DSM 44701T), isolated from a smear-ripened cheese.</title>
        <authorList>
            <consortium name="US DOE Joint Genome Institute (JGI-PGF)"/>
            <person name="Walter F."/>
            <person name="Albersmeier A."/>
            <person name="Kalinowski J."/>
            <person name="Ruckert C."/>
        </authorList>
    </citation>
    <scope>NUCLEOTIDE SEQUENCE</scope>
    <source>
        <strain evidence="5">KCTC 12343</strain>
    </source>
</reference>
<dbReference type="GO" id="GO:0016491">
    <property type="term" value="F:oxidoreductase activity"/>
    <property type="evidence" value="ECO:0007669"/>
    <property type="project" value="UniProtKB-KW"/>
</dbReference>
<keyword evidence="7" id="KW-1185">Reference proteome</keyword>
<keyword evidence="2" id="KW-0560">Oxidoreductase</keyword>
<evidence type="ECO:0000313" key="6">
    <source>
        <dbReference type="EMBL" id="QBI00825.1"/>
    </source>
</evidence>
<comment type="similarity">
    <text evidence="1 3">Belongs to the short-chain dehydrogenases/reductases (SDR) family.</text>
</comment>
<evidence type="ECO:0000256" key="3">
    <source>
        <dbReference type="RuleBase" id="RU000363"/>
    </source>
</evidence>
<organism evidence="5 8">
    <name type="scientific">Pseudoduganella albidiflava</name>
    <dbReference type="NCBI Taxonomy" id="321983"/>
    <lineage>
        <taxon>Bacteria</taxon>
        <taxon>Pseudomonadati</taxon>
        <taxon>Pseudomonadota</taxon>
        <taxon>Betaproteobacteria</taxon>
        <taxon>Burkholderiales</taxon>
        <taxon>Oxalobacteraceae</taxon>
        <taxon>Telluria group</taxon>
        <taxon>Pseudoduganella</taxon>
    </lineage>
</organism>
<feature type="domain" description="Ketoreductase" evidence="4">
    <location>
        <begin position="7"/>
        <end position="181"/>
    </location>
</feature>
<dbReference type="InterPro" id="IPR057326">
    <property type="entry name" value="KR_dom"/>
</dbReference>
<dbReference type="Proteomes" id="UP000628442">
    <property type="component" value="Unassembled WGS sequence"/>
</dbReference>
<sequence length="283" mass="30779">MDKQPSQVWLITGCSTGFGRSLARHLLDSGRRVVATARKPEQLDEFRDRPNALLLPMDVTDAASVERCVAAALERFGHVDVLVNNAGSGYFAAVEESDEEDVRALFEVNFFGTARTIHALLPHLRQRRTGTIVNLTSIGGFIGYPAVGYYCASKFAVEGLSDALRTELQPLGIHVMTVEPSAFRTEWAGASAEPESTIADYDATAGAARRAYRESVGHQAGDPARAARAIAAAVNAERPPGRLLLGNEAVDEALKRLETLRRDFIDWEPAARGADFPRDRLST</sequence>
<dbReference type="Pfam" id="PF00106">
    <property type="entry name" value="adh_short"/>
    <property type="match status" value="1"/>
</dbReference>